<dbReference type="PROSITE" id="PS50994">
    <property type="entry name" value="INTEGRASE"/>
    <property type="match status" value="1"/>
</dbReference>
<sequence length="539" mass="61054">MINVMKVLQEIQVPSTKKTVSHYHYAKKYELAKIGTESYVILKRKTSNEPVIYVTAMEDYYDKLLEAHIQTGHGGRDKMQYYIKEKYRITKVACEIFVSCCGTCNRKRVAPKRGVVIKPILSDGFNVRGQVDLIDFQSCRDGEFNWLLNYQDHATKFLHLRPLRSKHAANVAEELSKIFFTWGAPTILQSDNGREFVAAVIHELVSIWPHCRIVHGRPRHPQSQGSVERSNADVENMLRAWMIDNDSTNWSSGCYEVQWQKNTSRHRVINRSPYEALLGPIKSGIRNTSLPDEILNSLQTEEDLEQALEEQNVQLNASVEQCEDVGKRKRMREDEEEEGEGTQKKRQIDVSSSILCTKCKMEMHSDRGQIAICSLCARGEQLLDTRSNCFERQKTEAEKMVTCSSITFPPLQINDNITLSVPTVDRGPLDFNNILGVVTDTKNDVYQIGTKDGILKGWFPRIEIAKSGTNLITMADVPKNVLLTLREAAAKQSASGGQGYKKCNCKIAKNQCQTNRCACFKAKILCNSRCHSSSSCINK</sequence>
<evidence type="ECO:0000313" key="4">
    <source>
        <dbReference type="EMBL" id="KMQ83570.1"/>
    </source>
</evidence>
<dbReference type="Proteomes" id="UP000036403">
    <property type="component" value="Unassembled WGS sequence"/>
</dbReference>
<dbReference type="OrthoDB" id="7552853at2759"/>
<reference evidence="4 5" key="1">
    <citation type="submission" date="2015-04" db="EMBL/GenBank/DDBJ databases">
        <title>Lasius niger genome sequencing.</title>
        <authorList>
            <person name="Konorov E.A."/>
            <person name="Nikitin M.A."/>
            <person name="Kirill M.V."/>
            <person name="Chang P."/>
        </authorList>
    </citation>
    <scope>NUCLEOTIDE SEQUENCE [LARGE SCALE GENOMIC DNA]</scope>
    <source>
        <tissue evidence="4">Whole</tissue>
    </source>
</reference>
<dbReference type="PANTHER" id="PTHR37984">
    <property type="entry name" value="PROTEIN CBG26694"/>
    <property type="match status" value="1"/>
</dbReference>
<evidence type="ECO:0000259" key="3">
    <source>
        <dbReference type="PROSITE" id="PS51634"/>
    </source>
</evidence>
<dbReference type="SUPFAM" id="SSF53098">
    <property type="entry name" value="Ribonuclease H-like"/>
    <property type="match status" value="1"/>
</dbReference>
<feature type="domain" description="Integrase catalytic" evidence="2">
    <location>
        <begin position="115"/>
        <end position="281"/>
    </location>
</feature>
<dbReference type="Gene3D" id="3.30.420.10">
    <property type="entry name" value="Ribonuclease H-like superfamily/Ribonuclease H"/>
    <property type="match status" value="1"/>
</dbReference>
<dbReference type="InterPro" id="IPR001584">
    <property type="entry name" value="Integrase_cat-core"/>
</dbReference>
<evidence type="ECO:0000313" key="5">
    <source>
        <dbReference type="Proteomes" id="UP000036403"/>
    </source>
</evidence>
<comment type="caution">
    <text evidence="4">The sequence shown here is derived from an EMBL/GenBank/DDBJ whole genome shotgun (WGS) entry which is preliminary data.</text>
</comment>
<accession>A0A0J7MSU6</accession>
<dbReference type="GO" id="GO:0003676">
    <property type="term" value="F:nucleic acid binding"/>
    <property type="evidence" value="ECO:0007669"/>
    <property type="project" value="InterPro"/>
</dbReference>
<feature type="domain" description="CRC" evidence="3">
    <location>
        <begin position="499"/>
        <end position="539"/>
    </location>
</feature>
<dbReference type="GO" id="GO:0015074">
    <property type="term" value="P:DNA integration"/>
    <property type="evidence" value="ECO:0007669"/>
    <property type="project" value="InterPro"/>
</dbReference>
<dbReference type="InterPro" id="IPR012337">
    <property type="entry name" value="RNaseH-like_sf"/>
</dbReference>
<dbReference type="InterPro" id="IPR036397">
    <property type="entry name" value="RNaseH_sf"/>
</dbReference>
<proteinExistence type="predicted"/>
<keyword evidence="5" id="KW-1185">Reference proteome</keyword>
<dbReference type="EMBL" id="LBMM01019276">
    <property type="protein sequence ID" value="KMQ83570.1"/>
    <property type="molecule type" value="Genomic_DNA"/>
</dbReference>
<protein>
    <submittedName>
        <fullName evidence="4">Krab-a domain-containing protein 2-like protein</fullName>
    </submittedName>
</protein>
<dbReference type="InterPro" id="IPR005172">
    <property type="entry name" value="CRC"/>
</dbReference>
<dbReference type="AlphaFoldDB" id="A0A0J7MSU6"/>
<gene>
    <name evidence="4" type="ORF">RF55_19641</name>
</gene>
<dbReference type="InterPro" id="IPR050951">
    <property type="entry name" value="Retrovirus_Pol_polyprotein"/>
</dbReference>
<organism evidence="4 5">
    <name type="scientific">Lasius niger</name>
    <name type="common">Black garden ant</name>
    <dbReference type="NCBI Taxonomy" id="67767"/>
    <lineage>
        <taxon>Eukaryota</taxon>
        <taxon>Metazoa</taxon>
        <taxon>Ecdysozoa</taxon>
        <taxon>Arthropoda</taxon>
        <taxon>Hexapoda</taxon>
        <taxon>Insecta</taxon>
        <taxon>Pterygota</taxon>
        <taxon>Neoptera</taxon>
        <taxon>Endopterygota</taxon>
        <taxon>Hymenoptera</taxon>
        <taxon>Apocrita</taxon>
        <taxon>Aculeata</taxon>
        <taxon>Formicoidea</taxon>
        <taxon>Formicidae</taxon>
        <taxon>Formicinae</taxon>
        <taxon>Lasius</taxon>
        <taxon>Lasius</taxon>
    </lineage>
</organism>
<dbReference type="PANTHER" id="PTHR37984:SF5">
    <property type="entry name" value="PROTEIN NYNRIN-LIKE"/>
    <property type="match status" value="1"/>
</dbReference>
<name>A0A0J7MSU6_LASNI</name>
<dbReference type="PROSITE" id="PS51634">
    <property type="entry name" value="CRC"/>
    <property type="match status" value="1"/>
</dbReference>
<feature type="region of interest" description="Disordered" evidence="1">
    <location>
        <begin position="324"/>
        <end position="346"/>
    </location>
</feature>
<evidence type="ECO:0000259" key="2">
    <source>
        <dbReference type="PROSITE" id="PS50994"/>
    </source>
</evidence>
<dbReference type="PaxDb" id="67767-A0A0J7MSU6"/>
<evidence type="ECO:0000256" key="1">
    <source>
        <dbReference type="SAM" id="MobiDB-lite"/>
    </source>
</evidence>